<gene>
    <name evidence="1" type="ORF">MTR67_040246</name>
</gene>
<dbReference type="AlphaFoldDB" id="A0AAF0ZPL6"/>
<evidence type="ECO:0008006" key="3">
    <source>
        <dbReference type="Google" id="ProtNLM"/>
    </source>
</evidence>
<dbReference type="InterPro" id="IPR043502">
    <property type="entry name" value="DNA/RNA_pol_sf"/>
</dbReference>
<sequence length="191" mass="21095">MGLSGAKPVSTPLDPNLKLTSIEYDTHVQGSGTTISDRPLKDVGRYQRLVGRLLYLTMTRVDISFAVQTLSQFMHAPKESHMEAALRVVKYIKTAPGLGLFMPAQSSELLTVYCDSDWGTCVQTRKSVTGYLVKFGDALITWKSKKQETVARSSAEAEFRSMASAVAEITWLIGVYKELGVTIKQPVDLFL</sequence>
<keyword evidence="2" id="KW-1185">Reference proteome</keyword>
<dbReference type="CDD" id="cd09272">
    <property type="entry name" value="RNase_HI_RT_Ty1"/>
    <property type="match status" value="1"/>
</dbReference>
<dbReference type="SUPFAM" id="SSF56672">
    <property type="entry name" value="DNA/RNA polymerases"/>
    <property type="match status" value="1"/>
</dbReference>
<reference evidence="1" key="1">
    <citation type="submission" date="2023-08" db="EMBL/GenBank/DDBJ databases">
        <title>A de novo genome assembly of Solanum verrucosum Schlechtendal, a Mexican diploid species geographically isolated from the other diploid A-genome species in potato relatives.</title>
        <authorList>
            <person name="Hosaka K."/>
        </authorList>
    </citation>
    <scope>NUCLEOTIDE SEQUENCE</scope>
    <source>
        <tissue evidence="1">Young leaves</tissue>
    </source>
</reference>
<accession>A0AAF0ZPL6</accession>
<evidence type="ECO:0000313" key="1">
    <source>
        <dbReference type="EMBL" id="WMV46861.1"/>
    </source>
</evidence>
<dbReference type="PANTHER" id="PTHR11439">
    <property type="entry name" value="GAG-POL-RELATED RETROTRANSPOSON"/>
    <property type="match status" value="1"/>
</dbReference>
<dbReference type="Proteomes" id="UP001234989">
    <property type="component" value="Chromosome 9"/>
</dbReference>
<evidence type="ECO:0000313" key="2">
    <source>
        <dbReference type="Proteomes" id="UP001234989"/>
    </source>
</evidence>
<dbReference type="PANTHER" id="PTHR11439:SF444">
    <property type="entry name" value="HELICASE ATP-BINDING DOMAIN-CONTAINING PROTEIN"/>
    <property type="match status" value="1"/>
</dbReference>
<organism evidence="1 2">
    <name type="scientific">Solanum verrucosum</name>
    <dbReference type="NCBI Taxonomy" id="315347"/>
    <lineage>
        <taxon>Eukaryota</taxon>
        <taxon>Viridiplantae</taxon>
        <taxon>Streptophyta</taxon>
        <taxon>Embryophyta</taxon>
        <taxon>Tracheophyta</taxon>
        <taxon>Spermatophyta</taxon>
        <taxon>Magnoliopsida</taxon>
        <taxon>eudicotyledons</taxon>
        <taxon>Gunneridae</taxon>
        <taxon>Pentapetalae</taxon>
        <taxon>asterids</taxon>
        <taxon>lamiids</taxon>
        <taxon>Solanales</taxon>
        <taxon>Solanaceae</taxon>
        <taxon>Solanoideae</taxon>
        <taxon>Solaneae</taxon>
        <taxon>Solanum</taxon>
    </lineage>
</organism>
<dbReference type="EMBL" id="CP133620">
    <property type="protein sequence ID" value="WMV46861.1"/>
    <property type="molecule type" value="Genomic_DNA"/>
</dbReference>
<proteinExistence type="predicted"/>
<name>A0AAF0ZPL6_SOLVR</name>
<protein>
    <recommendedName>
        <fullName evidence="3">Reverse transcriptase Ty1/copia-type domain-containing protein</fullName>
    </recommendedName>
</protein>